<proteinExistence type="predicted"/>
<dbReference type="EMBL" id="JBGNUJ010000012">
    <property type="protein sequence ID" value="KAL3953062.1"/>
    <property type="molecule type" value="Genomic_DNA"/>
</dbReference>
<evidence type="ECO:0000313" key="1">
    <source>
        <dbReference type="EMBL" id="KAL3953062.1"/>
    </source>
</evidence>
<name>A0ACC4D9N4_PURLI</name>
<comment type="caution">
    <text evidence="1">The sequence shown here is derived from an EMBL/GenBank/DDBJ whole genome shotgun (WGS) entry which is preliminary data.</text>
</comment>
<sequence length="472" mass="53595">MHYYMPPGNRIVELMTDGETDERIFPFLVERLREIGMHPFVARKESTGLIFNRLWAAIKREVLNILAEEVSTPEEVERMWKEMYVNNHSGPVAMMDAVGLDTVSFIEQHYIDERGCRTRLSSSCRATSTRASWAPSHPRAGFSPGRHDEGRQRLARRPRQRPLPAALPARHWPLHQEPPGRLPRRPRARRLAGRPTTQGPGLEPAHPRRHRHLPLSGQALLDEHGHPIAKRRRRVQLQPRRQRRHGHRPRGAVHTPKQLTVDSINSKLYFSDREGLRVMRCAFDGSGLEVLVQTGDWRDESHQADQTRWCVGVTVSPATGKFYWTQKGPSKGGKGRIFRADMVFRAGETAASRSDVELLFQNLPEPIDLEVDEAENMLYWTDRGELPLGNSINRAKLETVHPAEAPSRPGKDYEVIARDMHEAIGIKLDPTNRHIYTTDLGGTVYRLNLDGGDRKKLYEGSGAIAGITLAYV</sequence>
<reference evidence="1" key="1">
    <citation type="submission" date="2024-12" db="EMBL/GenBank/DDBJ databases">
        <title>Comparative genomics and development of molecular markers within Purpureocillium lilacinum and among Purpureocillium species.</title>
        <authorList>
            <person name="Yeh Z.-Y."/>
            <person name="Ni N.-T."/>
            <person name="Lo P.-H."/>
            <person name="Mushyakhwo K."/>
            <person name="Lin C.-F."/>
            <person name="Nai Y.-S."/>
        </authorList>
    </citation>
    <scope>NUCLEOTIDE SEQUENCE</scope>
    <source>
        <strain evidence="1">NCHU-NPUST-175</strain>
    </source>
</reference>
<keyword evidence="2" id="KW-1185">Reference proteome</keyword>
<accession>A0ACC4D9N4</accession>
<dbReference type="Proteomes" id="UP001638806">
    <property type="component" value="Unassembled WGS sequence"/>
</dbReference>
<protein>
    <submittedName>
        <fullName evidence="1">Uncharacterized protein</fullName>
    </submittedName>
</protein>
<gene>
    <name evidence="1" type="ORF">ACCO45_013005</name>
</gene>
<organism evidence="1 2">
    <name type="scientific">Purpureocillium lilacinum</name>
    <name type="common">Paecilomyces lilacinus</name>
    <dbReference type="NCBI Taxonomy" id="33203"/>
    <lineage>
        <taxon>Eukaryota</taxon>
        <taxon>Fungi</taxon>
        <taxon>Dikarya</taxon>
        <taxon>Ascomycota</taxon>
        <taxon>Pezizomycotina</taxon>
        <taxon>Sordariomycetes</taxon>
        <taxon>Hypocreomycetidae</taxon>
        <taxon>Hypocreales</taxon>
        <taxon>Ophiocordycipitaceae</taxon>
        <taxon>Purpureocillium</taxon>
    </lineage>
</organism>
<evidence type="ECO:0000313" key="2">
    <source>
        <dbReference type="Proteomes" id="UP001638806"/>
    </source>
</evidence>